<dbReference type="EMBL" id="JAGQLG010000011">
    <property type="protein sequence ID" value="MCA9381838.1"/>
    <property type="molecule type" value="Genomic_DNA"/>
</dbReference>
<keyword evidence="1" id="KW-0812">Transmembrane</keyword>
<keyword evidence="1" id="KW-0472">Membrane</keyword>
<sequence>MNMNKFSLHNNKRLLIGIAVVLGVILLGIGIYFLFGKLFSQGPQTSYDPIPISQIQGNYNYTFPTVESQIILDQTSPEAKLIYLNSKADPVLSPSFNLANQFAQALNADNKKISLTSASYYSDSSSVFYSVPNNSIDISIYDSSEKRFILDEDSAIQKNKDALTQLGIKDPPVGEFAYSVKYMSNASSEPFEVEKNNADLIQVSTYLTVDNISVKKEFDNGIITTFVDEFGNVSKIFYSYLGMILSEQQYPLKSPAEAYNEILSGFGTVFVQTKPYTEPQQINKVTVTNYVIYYYYTGKEGNLIPYYSFQGTD</sequence>
<dbReference type="AlphaFoldDB" id="A0A955RHI4"/>
<keyword evidence="1" id="KW-1133">Transmembrane helix</keyword>
<reference evidence="2" key="1">
    <citation type="submission" date="2020-04" db="EMBL/GenBank/DDBJ databases">
        <authorList>
            <person name="Zhang T."/>
        </authorList>
    </citation>
    <scope>NUCLEOTIDE SEQUENCE</scope>
    <source>
        <strain evidence="2">HKST-UBA10</strain>
    </source>
</reference>
<dbReference type="Proteomes" id="UP000782843">
    <property type="component" value="Unassembled WGS sequence"/>
</dbReference>
<evidence type="ECO:0000256" key="1">
    <source>
        <dbReference type="SAM" id="Phobius"/>
    </source>
</evidence>
<feature type="non-terminal residue" evidence="2">
    <location>
        <position position="313"/>
    </location>
</feature>
<reference evidence="2" key="2">
    <citation type="journal article" date="2021" name="Microbiome">
        <title>Successional dynamics and alternative stable states in a saline activated sludge microbial community over 9 years.</title>
        <authorList>
            <person name="Wang Y."/>
            <person name="Ye J."/>
            <person name="Ju F."/>
            <person name="Liu L."/>
            <person name="Boyd J.A."/>
            <person name="Deng Y."/>
            <person name="Parks D.H."/>
            <person name="Jiang X."/>
            <person name="Yin X."/>
            <person name="Woodcroft B.J."/>
            <person name="Tyson G.W."/>
            <person name="Hugenholtz P."/>
            <person name="Polz M.F."/>
            <person name="Zhang T."/>
        </authorList>
    </citation>
    <scope>NUCLEOTIDE SEQUENCE</scope>
    <source>
        <strain evidence="2">HKST-UBA10</strain>
    </source>
</reference>
<protein>
    <submittedName>
        <fullName evidence="2">Uncharacterized protein</fullName>
    </submittedName>
</protein>
<name>A0A955RHI4_9BACT</name>
<evidence type="ECO:0000313" key="3">
    <source>
        <dbReference type="Proteomes" id="UP000782843"/>
    </source>
</evidence>
<evidence type="ECO:0000313" key="2">
    <source>
        <dbReference type="EMBL" id="MCA9381838.1"/>
    </source>
</evidence>
<feature type="transmembrane region" description="Helical" evidence="1">
    <location>
        <begin position="14"/>
        <end position="35"/>
    </location>
</feature>
<proteinExistence type="predicted"/>
<comment type="caution">
    <text evidence="2">The sequence shown here is derived from an EMBL/GenBank/DDBJ whole genome shotgun (WGS) entry which is preliminary data.</text>
</comment>
<organism evidence="2 3">
    <name type="scientific">Candidatus Dojkabacteria bacterium</name>
    <dbReference type="NCBI Taxonomy" id="2099670"/>
    <lineage>
        <taxon>Bacteria</taxon>
        <taxon>Candidatus Dojkabacteria</taxon>
    </lineage>
</organism>
<accession>A0A955RHI4</accession>
<gene>
    <name evidence="2" type="ORF">KC660_00325</name>
</gene>